<sequence>MEKINNSLVEFVLEGFHGNNTFQAFLFTILHLVYLVTLAGNGIIIFIICADHRLHSPMYFFLVCLSFMETIGISAVDYKLFAIFITADHTFSKSGCTTQSFFYFFLSSTDFLLLTVMSVDRFVALCFPLRYSSIMRLSLCIKMVVSCFVISFLCILYPTFTLSRAPFCGNVLDHFFCDGAAMMKLVCIDISFIKLSNFISSFIILIVPLVITSISYIFIVSTVIKNAIS</sequence>
<evidence type="ECO:0000256" key="2">
    <source>
        <dbReference type="ARBA" id="ARBA00022475"/>
    </source>
</evidence>
<evidence type="ECO:0000256" key="4">
    <source>
        <dbReference type="ARBA" id="ARBA00022725"/>
    </source>
</evidence>
<dbReference type="PANTHER" id="PTHR26454">
    <property type="entry name" value="OLFACTORY RECEPTOR"/>
    <property type="match status" value="1"/>
</dbReference>
<comment type="subcellular location">
    <subcellularLocation>
        <location evidence="1 11">Cell membrane</location>
        <topology evidence="1 11">Multi-pass membrane protein</topology>
    </subcellularLocation>
</comment>
<organism evidence="13 14">
    <name type="scientific">Staurois parvus</name>
    <dbReference type="NCBI Taxonomy" id="386267"/>
    <lineage>
        <taxon>Eukaryota</taxon>
        <taxon>Metazoa</taxon>
        <taxon>Chordata</taxon>
        <taxon>Craniata</taxon>
        <taxon>Vertebrata</taxon>
        <taxon>Euteleostomi</taxon>
        <taxon>Amphibia</taxon>
        <taxon>Batrachia</taxon>
        <taxon>Anura</taxon>
        <taxon>Neobatrachia</taxon>
        <taxon>Ranoidea</taxon>
        <taxon>Ranidae</taxon>
        <taxon>Staurois</taxon>
    </lineage>
</organism>
<evidence type="ECO:0000313" key="14">
    <source>
        <dbReference type="Proteomes" id="UP001162483"/>
    </source>
</evidence>
<evidence type="ECO:0000256" key="9">
    <source>
        <dbReference type="ARBA" id="ARBA00023224"/>
    </source>
</evidence>
<comment type="caution">
    <text evidence="13">The sequence shown here is derived from an EMBL/GenBank/DDBJ whole genome shotgun (WGS) entry which is preliminary data.</text>
</comment>
<evidence type="ECO:0000256" key="10">
    <source>
        <dbReference type="RuleBase" id="RU000688"/>
    </source>
</evidence>
<evidence type="ECO:0000256" key="6">
    <source>
        <dbReference type="ARBA" id="ARBA00023040"/>
    </source>
</evidence>
<dbReference type="PRINTS" id="PR00237">
    <property type="entry name" value="GPCRRHODOPSN"/>
</dbReference>
<keyword evidence="14" id="KW-1185">Reference proteome</keyword>
<accession>A0ABN9DE28</accession>
<keyword evidence="8 10" id="KW-0675">Receptor</keyword>
<evidence type="ECO:0000256" key="8">
    <source>
        <dbReference type="ARBA" id="ARBA00023170"/>
    </source>
</evidence>
<name>A0ABN9DE28_9NEOB</name>
<evidence type="ECO:0000256" key="1">
    <source>
        <dbReference type="ARBA" id="ARBA00004651"/>
    </source>
</evidence>
<keyword evidence="11" id="KW-0716">Sensory transduction</keyword>
<dbReference type="Pfam" id="PF00001">
    <property type="entry name" value="7tm_1"/>
    <property type="match status" value="1"/>
</dbReference>
<evidence type="ECO:0000256" key="3">
    <source>
        <dbReference type="ARBA" id="ARBA00022692"/>
    </source>
</evidence>
<keyword evidence="4 11" id="KW-0552">Olfaction</keyword>
<evidence type="ECO:0000256" key="7">
    <source>
        <dbReference type="ARBA" id="ARBA00023136"/>
    </source>
</evidence>
<evidence type="ECO:0000313" key="13">
    <source>
        <dbReference type="EMBL" id="CAI9569796.1"/>
    </source>
</evidence>
<evidence type="ECO:0000256" key="11">
    <source>
        <dbReference type="RuleBase" id="RU363047"/>
    </source>
</evidence>
<feature type="transmembrane region" description="Helical" evidence="11">
    <location>
        <begin position="24"/>
        <end position="47"/>
    </location>
</feature>
<feature type="transmembrane region" description="Helical" evidence="11">
    <location>
        <begin position="198"/>
        <end position="224"/>
    </location>
</feature>
<dbReference type="Proteomes" id="UP001162483">
    <property type="component" value="Unassembled WGS sequence"/>
</dbReference>
<dbReference type="InterPro" id="IPR000725">
    <property type="entry name" value="Olfact_rcpt"/>
</dbReference>
<dbReference type="Gene3D" id="1.20.1070.10">
    <property type="entry name" value="Rhodopsin 7-helix transmembrane proteins"/>
    <property type="match status" value="1"/>
</dbReference>
<feature type="domain" description="G-protein coupled receptors family 1 profile" evidence="12">
    <location>
        <begin position="40"/>
        <end position="229"/>
    </location>
</feature>
<evidence type="ECO:0000259" key="12">
    <source>
        <dbReference type="PROSITE" id="PS50262"/>
    </source>
</evidence>
<dbReference type="PRINTS" id="PR00245">
    <property type="entry name" value="OLFACTORYR"/>
</dbReference>
<proteinExistence type="inferred from homology"/>
<dbReference type="PROSITE" id="PS00237">
    <property type="entry name" value="G_PROTEIN_RECEP_F1_1"/>
    <property type="match status" value="1"/>
</dbReference>
<protein>
    <recommendedName>
        <fullName evidence="11">Olfactory receptor</fullName>
    </recommendedName>
</protein>
<dbReference type="SUPFAM" id="SSF81321">
    <property type="entry name" value="Family A G protein-coupled receptor-like"/>
    <property type="match status" value="1"/>
</dbReference>
<dbReference type="EMBL" id="CATNWA010014267">
    <property type="protein sequence ID" value="CAI9569796.1"/>
    <property type="molecule type" value="Genomic_DNA"/>
</dbReference>
<dbReference type="InterPro" id="IPR047132">
    <property type="entry name" value="Olfact_rcpt_6C-like"/>
</dbReference>
<dbReference type="InterPro" id="IPR000276">
    <property type="entry name" value="GPCR_Rhodpsn"/>
</dbReference>
<reference evidence="13" key="1">
    <citation type="submission" date="2023-05" db="EMBL/GenBank/DDBJ databases">
        <authorList>
            <person name="Stuckert A."/>
        </authorList>
    </citation>
    <scope>NUCLEOTIDE SEQUENCE</scope>
</reference>
<keyword evidence="6 10" id="KW-0297">G-protein coupled receptor</keyword>
<dbReference type="InterPro" id="IPR017452">
    <property type="entry name" value="GPCR_Rhodpsn_7TM"/>
</dbReference>
<feature type="transmembrane region" description="Helical" evidence="11">
    <location>
        <begin position="101"/>
        <end position="127"/>
    </location>
</feature>
<gene>
    <name evidence="13" type="ORF">SPARVUS_LOCUS6980716</name>
</gene>
<comment type="similarity">
    <text evidence="10">Belongs to the G-protein coupled receptor 1 family.</text>
</comment>
<feature type="transmembrane region" description="Helical" evidence="11">
    <location>
        <begin position="59"/>
        <end position="81"/>
    </location>
</feature>
<dbReference type="PANTHER" id="PTHR26454:SF1">
    <property type="entry name" value="OLFACTORY RECEPTOR"/>
    <property type="match status" value="1"/>
</dbReference>
<keyword evidence="9 10" id="KW-0807">Transducer</keyword>
<keyword evidence="5 11" id="KW-1133">Transmembrane helix</keyword>
<keyword evidence="3 10" id="KW-0812">Transmembrane</keyword>
<evidence type="ECO:0000256" key="5">
    <source>
        <dbReference type="ARBA" id="ARBA00022989"/>
    </source>
</evidence>
<keyword evidence="2 11" id="KW-1003">Cell membrane</keyword>
<feature type="transmembrane region" description="Helical" evidence="11">
    <location>
        <begin position="139"/>
        <end position="160"/>
    </location>
</feature>
<dbReference type="PROSITE" id="PS50262">
    <property type="entry name" value="G_PROTEIN_RECEP_F1_2"/>
    <property type="match status" value="1"/>
</dbReference>
<keyword evidence="7 11" id="KW-0472">Membrane</keyword>